<name>A0A975IVG1_9CAUL</name>
<reference evidence="2" key="1">
    <citation type="submission" date="2021-04" db="EMBL/GenBank/DDBJ databases">
        <title>The complete genome sequence of Caulobacter sp. S6.</title>
        <authorList>
            <person name="Tang Y."/>
            <person name="Ouyang W."/>
            <person name="Liu Q."/>
            <person name="Huang B."/>
            <person name="Guo Z."/>
            <person name="Lei P."/>
        </authorList>
    </citation>
    <scope>NUCLEOTIDE SEQUENCE</scope>
    <source>
        <strain evidence="2">S6</strain>
    </source>
</reference>
<dbReference type="Proteomes" id="UP000676409">
    <property type="component" value="Chromosome"/>
</dbReference>
<sequence length="217" mass="24072">MVDTSWLGNGGAAAIVGALVGSIVGGSITGAVQWVVLKHTAFERDQALARALLSKLGRMYSHLQKAHEHLEAAFAMVDPNRHASPSTFVESFPNTQQRLNFTEDELGVVLRLGGAELFNDLIMRDELHNAALDILDFYHERRLGFLDSLAPVRVQGQIVDIPINETTKRRIIELDGLVAQVREHIGPDAGRLMNLLQQAAEAFNRKLKLNYTVMPRR</sequence>
<feature type="transmembrane region" description="Helical" evidence="1">
    <location>
        <begin position="12"/>
        <end position="37"/>
    </location>
</feature>
<dbReference type="EMBL" id="CP073078">
    <property type="protein sequence ID" value="QUD88967.1"/>
    <property type="molecule type" value="Genomic_DNA"/>
</dbReference>
<keyword evidence="1" id="KW-0812">Transmembrane</keyword>
<protein>
    <submittedName>
        <fullName evidence="2">Uncharacterized protein</fullName>
    </submittedName>
</protein>
<gene>
    <name evidence="2" type="ORF">KCG34_03515</name>
</gene>
<keyword evidence="3" id="KW-1185">Reference proteome</keyword>
<dbReference type="KEGG" id="caul:KCG34_03515"/>
<keyword evidence="1" id="KW-0472">Membrane</keyword>
<dbReference type="AlphaFoldDB" id="A0A975IVG1"/>
<keyword evidence="1" id="KW-1133">Transmembrane helix</keyword>
<evidence type="ECO:0000313" key="2">
    <source>
        <dbReference type="EMBL" id="QUD88967.1"/>
    </source>
</evidence>
<evidence type="ECO:0000256" key="1">
    <source>
        <dbReference type="SAM" id="Phobius"/>
    </source>
</evidence>
<accession>A0A975IVG1</accession>
<proteinExistence type="predicted"/>
<evidence type="ECO:0000313" key="3">
    <source>
        <dbReference type="Proteomes" id="UP000676409"/>
    </source>
</evidence>
<organism evidence="2 3">
    <name type="scientific">Phenylobacterium montanum</name>
    <dbReference type="NCBI Taxonomy" id="2823693"/>
    <lineage>
        <taxon>Bacteria</taxon>
        <taxon>Pseudomonadati</taxon>
        <taxon>Pseudomonadota</taxon>
        <taxon>Alphaproteobacteria</taxon>
        <taxon>Caulobacterales</taxon>
        <taxon>Caulobacteraceae</taxon>
        <taxon>Phenylobacterium</taxon>
    </lineage>
</organism>
<dbReference type="RefSeq" id="WP_211939017.1">
    <property type="nucleotide sequence ID" value="NZ_CP073078.1"/>
</dbReference>